<name>A0A8S3F8B4_9BILA</name>
<evidence type="ECO:0000313" key="2">
    <source>
        <dbReference type="EMBL" id="CAF5109172.1"/>
    </source>
</evidence>
<accession>A0A8S3F8B4</accession>
<sequence>MLNIARINTGVGRNYRDSGYQQQQYPPQQQQRTDNYNNQQPRRPNNYPGGSNRGSRGAGGNSFRGGAHSDAGTGDEASECGDAAASSSVSTSRKHRDWAAQVESEQQQEAGYSTDSIIHSATLPRGAGGRGGRRGWKRGRPPLPMREGYVDRRRNNDNESTTYDAQELNG</sequence>
<proteinExistence type="predicted"/>
<feature type="compositionally biased region" description="Polar residues" evidence="1">
    <location>
        <begin position="158"/>
        <end position="170"/>
    </location>
</feature>
<dbReference type="EMBL" id="CAJOBH010240981">
    <property type="protein sequence ID" value="CAF5109172.1"/>
    <property type="molecule type" value="Genomic_DNA"/>
</dbReference>
<feature type="non-terminal residue" evidence="2">
    <location>
        <position position="1"/>
    </location>
</feature>
<dbReference type="AlphaFoldDB" id="A0A8S3F8B4"/>
<gene>
    <name evidence="2" type="ORF">BYL167_LOCUS65431</name>
</gene>
<feature type="compositionally biased region" description="Basic and acidic residues" evidence="1">
    <location>
        <begin position="148"/>
        <end position="157"/>
    </location>
</feature>
<organism evidence="2 3">
    <name type="scientific">Rotaria magnacalcarata</name>
    <dbReference type="NCBI Taxonomy" id="392030"/>
    <lineage>
        <taxon>Eukaryota</taxon>
        <taxon>Metazoa</taxon>
        <taxon>Spiralia</taxon>
        <taxon>Gnathifera</taxon>
        <taxon>Rotifera</taxon>
        <taxon>Eurotatoria</taxon>
        <taxon>Bdelloidea</taxon>
        <taxon>Philodinida</taxon>
        <taxon>Philodinidae</taxon>
        <taxon>Rotaria</taxon>
    </lineage>
</organism>
<protein>
    <submittedName>
        <fullName evidence="2">Uncharacterized protein</fullName>
    </submittedName>
</protein>
<feature type="compositionally biased region" description="Basic residues" evidence="1">
    <location>
        <begin position="131"/>
        <end position="140"/>
    </location>
</feature>
<evidence type="ECO:0000256" key="1">
    <source>
        <dbReference type="SAM" id="MobiDB-lite"/>
    </source>
</evidence>
<feature type="compositionally biased region" description="Low complexity" evidence="1">
    <location>
        <begin position="20"/>
        <end position="55"/>
    </location>
</feature>
<dbReference type="Proteomes" id="UP000681967">
    <property type="component" value="Unassembled WGS sequence"/>
</dbReference>
<feature type="region of interest" description="Disordered" evidence="1">
    <location>
        <begin position="1"/>
        <end position="170"/>
    </location>
</feature>
<feature type="compositionally biased region" description="Low complexity" evidence="1">
    <location>
        <begin position="99"/>
        <end position="110"/>
    </location>
</feature>
<evidence type="ECO:0000313" key="3">
    <source>
        <dbReference type="Proteomes" id="UP000681967"/>
    </source>
</evidence>
<reference evidence="2" key="1">
    <citation type="submission" date="2021-02" db="EMBL/GenBank/DDBJ databases">
        <authorList>
            <person name="Nowell W R."/>
        </authorList>
    </citation>
    <scope>NUCLEOTIDE SEQUENCE</scope>
</reference>
<comment type="caution">
    <text evidence="2">The sequence shown here is derived from an EMBL/GenBank/DDBJ whole genome shotgun (WGS) entry which is preliminary data.</text>
</comment>